<reference evidence="3 4" key="1">
    <citation type="journal article" date="2003" name="J. Bacteriol.">
        <title>Complete genome sequence of the ammonia-oxidizing bacterium and obligate chemolithoautotroph Nitrosomonas europaea.</title>
        <authorList>
            <person name="Chain P."/>
            <person name="Lamerdin J."/>
            <person name="Larimer F."/>
            <person name="Regala W."/>
            <person name="Land M."/>
            <person name="Hauser L."/>
            <person name="Hooper A."/>
            <person name="Klotz M."/>
            <person name="Norton J."/>
            <person name="Sayavedra-Soto L."/>
            <person name="Arciero D."/>
            <person name="Hommes N."/>
            <person name="Whittaker M."/>
            <person name="Arp D."/>
        </authorList>
    </citation>
    <scope>NUCLEOTIDE SEQUENCE [LARGE SCALE GENOMIC DNA]</scope>
    <source>
        <strain evidence="4">ATCC 19718 / CIP 103999 / KCTC 2705 / NBRC 14298</strain>
    </source>
</reference>
<protein>
    <submittedName>
        <fullName evidence="3">Heavy-metal-associated domain</fullName>
    </submittedName>
</protein>
<feature type="domain" description="HMA" evidence="2">
    <location>
        <begin position="17"/>
        <end position="82"/>
    </location>
</feature>
<gene>
    <name evidence="3" type="ordered locus">NE1020</name>
</gene>
<dbReference type="AlphaFoldDB" id="Q82VP6"/>
<dbReference type="InterPro" id="IPR036163">
    <property type="entry name" value="HMA_dom_sf"/>
</dbReference>
<dbReference type="KEGG" id="neu:NE1020"/>
<sequence length="84" mass="9013">MQAFNTLFSFLQGIFMPTTIVHIKGMFCGGCVSSIKTVLGKIPGVNSVEVSLNDGQAVIQHDESLKEEVVNQAIEGAGFEVVKQ</sequence>
<evidence type="ECO:0000313" key="4">
    <source>
        <dbReference type="Proteomes" id="UP000001416"/>
    </source>
</evidence>
<dbReference type="Pfam" id="PF00403">
    <property type="entry name" value="HMA"/>
    <property type="match status" value="1"/>
</dbReference>
<dbReference type="GO" id="GO:0046872">
    <property type="term" value="F:metal ion binding"/>
    <property type="evidence" value="ECO:0007669"/>
    <property type="project" value="UniProtKB-KW"/>
</dbReference>
<dbReference type="FunFam" id="3.30.70.100:FF:000001">
    <property type="entry name" value="ATPase copper transporting beta"/>
    <property type="match status" value="1"/>
</dbReference>
<dbReference type="InterPro" id="IPR017969">
    <property type="entry name" value="Heavy-metal-associated_CS"/>
</dbReference>
<accession>Q82VP6</accession>
<dbReference type="eggNOG" id="COG2608">
    <property type="taxonomic scope" value="Bacteria"/>
</dbReference>
<dbReference type="STRING" id="228410.NE1020"/>
<dbReference type="PhylomeDB" id="Q82VP6"/>
<evidence type="ECO:0000313" key="3">
    <source>
        <dbReference type="EMBL" id="CAD84931.1"/>
    </source>
</evidence>
<name>Q82VP6_NITEU</name>
<dbReference type="Gene3D" id="3.30.70.100">
    <property type="match status" value="1"/>
</dbReference>
<organism evidence="3 4">
    <name type="scientific">Nitrosomonas europaea (strain ATCC 19718 / CIP 103999 / KCTC 2705 / NBRC 14298)</name>
    <dbReference type="NCBI Taxonomy" id="228410"/>
    <lineage>
        <taxon>Bacteria</taxon>
        <taxon>Pseudomonadati</taxon>
        <taxon>Pseudomonadota</taxon>
        <taxon>Betaproteobacteria</taxon>
        <taxon>Nitrosomonadales</taxon>
        <taxon>Nitrosomonadaceae</taxon>
        <taxon>Nitrosomonas</taxon>
    </lineage>
</organism>
<dbReference type="PROSITE" id="PS50846">
    <property type="entry name" value="HMA_2"/>
    <property type="match status" value="1"/>
</dbReference>
<dbReference type="SUPFAM" id="SSF55008">
    <property type="entry name" value="HMA, heavy metal-associated domain"/>
    <property type="match status" value="1"/>
</dbReference>
<proteinExistence type="predicted"/>
<keyword evidence="4" id="KW-1185">Reference proteome</keyword>
<keyword evidence="1" id="KW-0479">Metal-binding</keyword>
<dbReference type="CDD" id="cd00371">
    <property type="entry name" value="HMA"/>
    <property type="match status" value="1"/>
</dbReference>
<dbReference type="InterPro" id="IPR006121">
    <property type="entry name" value="HMA_dom"/>
</dbReference>
<dbReference type="PROSITE" id="PS01047">
    <property type="entry name" value="HMA_1"/>
    <property type="match status" value="1"/>
</dbReference>
<evidence type="ECO:0000256" key="1">
    <source>
        <dbReference type="ARBA" id="ARBA00022723"/>
    </source>
</evidence>
<dbReference type="HOGENOM" id="CLU_134973_10_2_4"/>
<dbReference type="Proteomes" id="UP000001416">
    <property type="component" value="Chromosome"/>
</dbReference>
<evidence type="ECO:0000259" key="2">
    <source>
        <dbReference type="PROSITE" id="PS50846"/>
    </source>
</evidence>
<dbReference type="EMBL" id="AL954747">
    <property type="protein sequence ID" value="CAD84931.1"/>
    <property type="molecule type" value="Genomic_DNA"/>
</dbReference>